<accession>A0ABU9LRN8</accession>
<feature type="signal peptide" evidence="1">
    <location>
        <begin position="1"/>
        <end position="23"/>
    </location>
</feature>
<evidence type="ECO:0000313" key="2">
    <source>
        <dbReference type="EMBL" id="MEL5993345.1"/>
    </source>
</evidence>
<protein>
    <submittedName>
        <fullName evidence="2">Uncharacterized protein</fullName>
    </submittedName>
</protein>
<reference evidence="2 3" key="1">
    <citation type="journal article" date="2018" name="Arch. Microbiol.">
        <title>Hymenobacter segetis sp. nov., isolated from soil.</title>
        <authorList>
            <person name="Ten L.N."/>
            <person name="Lim S.J."/>
            <person name="Kim B.O."/>
            <person name="Kang I.K."/>
            <person name="Jung H.Y."/>
        </authorList>
    </citation>
    <scope>NUCLEOTIDE SEQUENCE [LARGE SCALE GENOMIC DNA]</scope>
    <source>
        <strain evidence="2 3">S7-3-11</strain>
    </source>
</reference>
<gene>
    <name evidence="2" type="ORF">AAFH49_03940</name>
</gene>
<feature type="chain" id="PRO_5045216125" evidence="1">
    <location>
        <begin position="24"/>
        <end position="252"/>
    </location>
</feature>
<dbReference type="EMBL" id="JBCEVZ010000005">
    <property type="protein sequence ID" value="MEL5993345.1"/>
    <property type="molecule type" value="Genomic_DNA"/>
</dbReference>
<evidence type="ECO:0000256" key="1">
    <source>
        <dbReference type="SAM" id="SignalP"/>
    </source>
</evidence>
<comment type="caution">
    <text evidence="2">The sequence shown here is derived from an EMBL/GenBank/DDBJ whole genome shotgun (WGS) entry which is preliminary data.</text>
</comment>
<organism evidence="2 3">
    <name type="scientific">Hymenobacter segetis</name>
    <dbReference type="NCBI Taxonomy" id="2025509"/>
    <lineage>
        <taxon>Bacteria</taxon>
        <taxon>Pseudomonadati</taxon>
        <taxon>Bacteroidota</taxon>
        <taxon>Cytophagia</taxon>
        <taxon>Cytophagales</taxon>
        <taxon>Hymenobacteraceae</taxon>
        <taxon>Hymenobacter</taxon>
    </lineage>
</organism>
<dbReference type="RefSeq" id="WP_342296170.1">
    <property type="nucleotide sequence ID" value="NZ_JBCEVZ010000005.1"/>
</dbReference>
<keyword evidence="3" id="KW-1185">Reference proteome</keyword>
<dbReference type="Proteomes" id="UP001479606">
    <property type="component" value="Unassembled WGS sequence"/>
</dbReference>
<name>A0ABU9LRN8_9BACT</name>
<sequence>MKTLRSIVPALAVTLGFGAPALAQRPATAPDALVANAVAAVQQQYNESFKHHPQLYNGPEYVDYSLRYNERMGHQFFLSPDRQPGSVYYNEHYFTNLRLAYDVVLDQVVLQQPTNPLTLRLANEQVRYFFINDHRFVRLVADSSAGGTIATGYYEMLVDGPVQVLAKRTKRLHEQLSQRLINAEFVGADRFFMQKGGTYYAVTSKSGAVRLLADHGKEVQQFIRDKDLSFGKEQLGSSLAQVAVYYNTLAPQ</sequence>
<keyword evidence="1" id="KW-0732">Signal</keyword>
<proteinExistence type="predicted"/>
<evidence type="ECO:0000313" key="3">
    <source>
        <dbReference type="Proteomes" id="UP001479606"/>
    </source>
</evidence>